<reference evidence="1" key="1">
    <citation type="submission" date="2024-03" db="EMBL/GenBank/DDBJ databases">
        <title>Novel Streptomyces species of biotechnological and ecological value are a feature of Machair soil.</title>
        <authorList>
            <person name="Prole J.R."/>
            <person name="Goodfellow M."/>
            <person name="Allenby N."/>
            <person name="Ward A.C."/>
        </authorList>
    </citation>
    <scope>NUCLEOTIDE SEQUENCE</scope>
    <source>
        <strain evidence="1">MS2.AVA.5</strain>
    </source>
</reference>
<keyword evidence="2" id="KW-1185">Reference proteome</keyword>
<evidence type="ECO:0000313" key="1">
    <source>
        <dbReference type="EMBL" id="MEJ8633410.1"/>
    </source>
</evidence>
<dbReference type="Proteomes" id="UP001377168">
    <property type="component" value="Unassembled WGS sequence"/>
</dbReference>
<comment type="caution">
    <text evidence="1">The sequence shown here is derived from an EMBL/GenBank/DDBJ whole genome shotgun (WGS) entry which is preliminary data.</text>
</comment>
<sequence>MRPPTRISTHSRNPYEELAQLADPEPDYTDYVPRDPLELGLRSDTDDEDDWQPPNHRGRSRFAALPALVKLVLVTGLFAVCLLLADRLAEAYAQSKAADKLQNSLGLATRPDVDIHGFPFLTQVLDDRVDRVDVTVPDVSADRVSLAEVRASVRDVRIVGDAPTSIQGAVIGRLDGEVLLSFDDLNRELGASQVTFTGSGDDAVRVNGELAVAGQDLNVRAHARLTRDNGRALTTTIDGMQLDIPGVAVYRPGKDPEHSGLRLHRETADLISREAARAKALLSVPAIVERLGVSDAQVRRALASEKELNRLTGAPKFAEQLMKVNLVDVVVAHPELLEKLGIDPALVKGLLALKPPELSERLSLSFELPASLRELRLQDIRVEKEGIKARVVGSGIKVGEAGGAEASGR</sequence>
<organism evidence="1 2">
    <name type="scientific">Streptomyces achmelvichensis</name>
    <dbReference type="NCBI Taxonomy" id="3134111"/>
    <lineage>
        <taxon>Bacteria</taxon>
        <taxon>Bacillati</taxon>
        <taxon>Actinomycetota</taxon>
        <taxon>Actinomycetes</taxon>
        <taxon>Kitasatosporales</taxon>
        <taxon>Streptomycetaceae</taxon>
        <taxon>Streptomyces</taxon>
    </lineage>
</organism>
<evidence type="ECO:0000313" key="2">
    <source>
        <dbReference type="Proteomes" id="UP001377168"/>
    </source>
</evidence>
<dbReference type="EMBL" id="JBBKAJ010000022">
    <property type="protein sequence ID" value="MEJ8633410.1"/>
    <property type="molecule type" value="Genomic_DNA"/>
</dbReference>
<protein>
    <submittedName>
        <fullName evidence="1">DUF2993 domain-containing protein</fullName>
    </submittedName>
</protein>
<name>A0ACC6PPS0_9ACTN</name>
<accession>A0ACC6PPS0</accession>
<gene>
    <name evidence="1" type="ORF">WKI67_08370</name>
</gene>
<proteinExistence type="predicted"/>